<dbReference type="Proteomes" id="UP000199474">
    <property type="component" value="Unassembled WGS sequence"/>
</dbReference>
<dbReference type="Gene3D" id="3.40.50.10310">
    <property type="entry name" value="Creatininase"/>
    <property type="match status" value="1"/>
</dbReference>
<accession>A0A1I1VZB6</accession>
<comment type="cofactor">
    <cofactor evidence="1">
        <name>Zn(2+)</name>
        <dbReference type="ChEBI" id="CHEBI:29105"/>
    </cofactor>
</comment>
<organism evidence="6 7">
    <name type="scientific">Lentibacillus persicus</name>
    <dbReference type="NCBI Taxonomy" id="640948"/>
    <lineage>
        <taxon>Bacteria</taxon>
        <taxon>Bacillati</taxon>
        <taxon>Bacillota</taxon>
        <taxon>Bacilli</taxon>
        <taxon>Bacillales</taxon>
        <taxon>Bacillaceae</taxon>
        <taxon>Lentibacillus</taxon>
    </lineage>
</organism>
<keyword evidence="2" id="KW-0479">Metal-binding</keyword>
<dbReference type="Pfam" id="PF02633">
    <property type="entry name" value="Creatininase"/>
    <property type="match status" value="1"/>
</dbReference>
<evidence type="ECO:0000256" key="1">
    <source>
        <dbReference type="ARBA" id="ARBA00001947"/>
    </source>
</evidence>
<name>A0A1I1VZB6_9BACI</name>
<reference evidence="7" key="1">
    <citation type="submission" date="2016-10" db="EMBL/GenBank/DDBJ databases">
        <authorList>
            <person name="Varghese N."/>
            <person name="Submissions S."/>
        </authorList>
    </citation>
    <scope>NUCLEOTIDE SEQUENCE [LARGE SCALE GENOMIC DNA]</scope>
    <source>
        <strain evidence="7">DSM 22530</strain>
    </source>
</reference>
<dbReference type="GO" id="GO:0046872">
    <property type="term" value="F:metal ion binding"/>
    <property type="evidence" value="ECO:0007669"/>
    <property type="project" value="UniProtKB-KW"/>
</dbReference>
<dbReference type="PANTHER" id="PTHR35005">
    <property type="entry name" value="3-DEHYDRO-SCYLLO-INOSOSE HYDROLASE"/>
    <property type="match status" value="1"/>
</dbReference>
<dbReference type="RefSeq" id="WP_177183394.1">
    <property type="nucleotide sequence ID" value="NZ_FOMR01000005.1"/>
</dbReference>
<dbReference type="GO" id="GO:0009231">
    <property type="term" value="P:riboflavin biosynthetic process"/>
    <property type="evidence" value="ECO:0007669"/>
    <property type="project" value="TreeGrafter"/>
</dbReference>
<evidence type="ECO:0000256" key="3">
    <source>
        <dbReference type="ARBA" id="ARBA00022801"/>
    </source>
</evidence>
<dbReference type="InterPro" id="IPR024087">
    <property type="entry name" value="Creatininase-like_sf"/>
</dbReference>
<proteinExistence type="inferred from homology"/>
<evidence type="ECO:0000313" key="6">
    <source>
        <dbReference type="EMBL" id="SFD88416.1"/>
    </source>
</evidence>
<evidence type="ECO:0000256" key="4">
    <source>
        <dbReference type="ARBA" id="ARBA00022833"/>
    </source>
</evidence>
<gene>
    <name evidence="6" type="ORF">SAMN05216238_105126</name>
</gene>
<dbReference type="PANTHER" id="PTHR35005:SF1">
    <property type="entry name" value="2-AMINO-5-FORMYLAMINO-6-RIBOSYLAMINOPYRIMIDIN-4(3H)-ONE 5'-MONOPHOSPHATE DEFORMYLASE"/>
    <property type="match status" value="1"/>
</dbReference>
<dbReference type="GO" id="GO:0016811">
    <property type="term" value="F:hydrolase activity, acting on carbon-nitrogen (but not peptide) bonds, in linear amides"/>
    <property type="evidence" value="ECO:0007669"/>
    <property type="project" value="TreeGrafter"/>
</dbReference>
<keyword evidence="4" id="KW-0862">Zinc</keyword>
<dbReference type="EMBL" id="FOMR01000005">
    <property type="protein sequence ID" value="SFD88416.1"/>
    <property type="molecule type" value="Genomic_DNA"/>
</dbReference>
<evidence type="ECO:0000256" key="5">
    <source>
        <dbReference type="ARBA" id="ARBA00024029"/>
    </source>
</evidence>
<evidence type="ECO:0000313" key="7">
    <source>
        <dbReference type="Proteomes" id="UP000199474"/>
    </source>
</evidence>
<comment type="similarity">
    <text evidence="5">Belongs to the creatininase superfamily.</text>
</comment>
<dbReference type="SUPFAM" id="SSF102215">
    <property type="entry name" value="Creatininase"/>
    <property type="match status" value="1"/>
</dbReference>
<sequence>MNYANEIQLERLTSPKIKELIDGGMKTAIVPTAAIEQHGPHLPLLVDAAHATWQGTEVAKRMGNALVAPTIRVGSSEHHTEFPGTISLRKSTFESICEDYCISLKQHGFDTICLFSCHGGNFSILGDMEHRLNSLVGQGTNVITFSDLSRLIKTWRETAEKWSGLGDRAGGHAGIAETSFTLSLHPELVHRDEIEPGYSGDILQHETQTTLFEGGIHNLASNGIIGDPTGANAELGELCLKAYAKVLVQYFRSRMVNVGKA</sequence>
<evidence type="ECO:0000256" key="2">
    <source>
        <dbReference type="ARBA" id="ARBA00022723"/>
    </source>
</evidence>
<keyword evidence="7" id="KW-1185">Reference proteome</keyword>
<dbReference type="InterPro" id="IPR003785">
    <property type="entry name" value="Creatininase/forma_Hydrolase"/>
</dbReference>
<dbReference type="AlphaFoldDB" id="A0A1I1VZB6"/>
<dbReference type="STRING" id="640948.SAMN05216238_105126"/>
<keyword evidence="3 6" id="KW-0378">Hydrolase</keyword>
<protein>
    <submittedName>
        <fullName evidence="6">Creatinine amidohydrolase</fullName>
    </submittedName>
</protein>